<comment type="catalytic activity">
    <reaction evidence="10">
        <text>8-oxo-dGTP + H2O = 8-oxo-dGMP + diphosphate + H(+)</text>
        <dbReference type="Rhea" id="RHEA:31575"/>
        <dbReference type="ChEBI" id="CHEBI:15377"/>
        <dbReference type="ChEBI" id="CHEBI:15378"/>
        <dbReference type="ChEBI" id="CHEBI:33019"/>
        <dbReference type="ChEBI" id="CHEBI:63224"/>
        <dbReference type="ChEBI" id="CHEBI:77896"/>
        <dbReference type="EC" id="3.6.1.55"/>
    </reaction>
</comment>
<dbReference type="GO" id="GO:0006260">
    <property type="term" value="P:DNA replication"/>
    <property type="evidence" value="ECO:0007669"/>
    <property type="project" value="UniProtKB-KW"/>
</dbReference>
<dbReference type="GO" id="GO:0044715">
    <property type="term" value="F:8-oxo-dGDP phosphatase activity"/>
    <property type="evidence" value="ECO:0007669"/>
    <property type="project" value="TreeGrafter"/>
</dbReference>
<keyword evidence="3" id="KW-0515">Mutator protein</keyword>
<keyword evidence="8" id="KW-0460">Magnesium</keyword>
<keyword evidence="6" id="KW-0227">DNA damage</keyword>
<dbReference type="AlphaFoldDB" id="A0A352IN89"/>
<sequence>MSARETPVKEVHVAVAVIVRDGRVLIARRPDHVHQGGLLEFPGGKVEPGETVQAALVREIAEETGLHVPAGSLEPVIGIRHDYGDKRVFLDVWETSAAGGEARGCEGQPVEWLTPEQLRDEDFPAANRPIIRALRLPRQLAITGSENGPEPALAHLQEGLSAARPPLVLLRAPALSPLAYRELAANALPVCEKTGAALIVHGGPEVFRAIPGAHGLHLPWREAAKLSARPVPEDVWLGVSCHDRQEIEHATAIGADYVTLGPVQPTESHPGAPTLGWSVFADLVSGAVLPVFALGGLSPGDLREARQRGGQGIAGIRFWWPQS</sequence>
<evidence type="ECO:0000256" key="4">
    <source>
        <dbReference type="ARBA" id="ARBA00022705"/>
    </source>
</evidence>
<comment type="catalytic activity">
    <reaction evidence="11">
        <text>8-oxo-GTP + H2O = 8-oxo-GMP + diphosphate + H(+)</text>
        <dbReference type="Rhea" id="RHEA:67616"/>
        <dbReference type="ChEBI" id="CHEBI:15377"/>
        <dbReference type="ChEBI" id="CHEBI:15378"/>
        <dbReference type="ChEBI" id="CHEBI:33019"/>
        <dbReference type="ChEBI" id="CHEBI:143553"/>
        <dbReference type="ChEBI" id="CHEBI:145694"/>
    </reaction>
</comment>
<accession>A0A352IN89</accession>
<dbReference type="GO" id="GO:0044716">
    <property type="term" value="F:8-oxo-GDP phosphatase activity"/>
    <property type="evidence" value="ECO:0007669"/>
    <property type="project" value="TreeGrafter"/>
</dbReference>
<dbReference type="PRINTS" id="PR00502">
    <property type="entry name" value="NUDIXFAMILY"/>
</dbReference>
<name>A0A352IN89_9GAMM</name>
<dbReference type="NCBIfam" id="NF006530">
    <property type="entry name" value="PRK08999.1"/>
    <property type="match status" value="1"/>
</dbReference>
<dbReference type="InterPro" id="IPR022998">
    <property type="entry name" value="ThiamineP_synth_TenI"/>
</dbReference>
<evidence type="ECO:0000256" key="3">
    <source>
        <dbReference type="ARBA" id="ARBA00022457"/>
    </source>
</evidence>
<dbReference type="InterPro" id="IPR013785">
    <property type="entry name" value="Aldolase_TIM"/>
</dbReference>
<dbReference type="PANTHER" id="PTHR47707">
    <property type="entry name" value="8-OXO-DGTP DIPHOSPHATASE"/>
    <property type="match status" value="1"/>
</dbReference>
<evidence type="ECO:0000256" key="14">
    <source>
        <dbReference type="ARBA" id="ARBA00041592"/>
    </source>
</evidence>
<dbReference type="InterPro" id="IPR047127">
    <property type="entry name" value="MutT-like"/>
</dbReference>
<evidence type="ECO:0000313" key="18">
    <source>
        <dbReference type="EMBL" id="HBC32922.1"/>
    </source>
</evidence>
<dbReference type="PROSITE" id="PS00893">
    <property type="entry name" value="NUDIX_BOX"/>
    <property type="match status" value="1"/>
</dbReference>
<comment type="similarity">
    <text evidence="2">Belongs to the Nudix hydrolase family.</text>
</comment>
<dbReference type="GO" id="GO:0008413">
    <property type="term" value="F:8-oxo-7,8-dihydroguanosine triphosphate pyrophosphatase activity"/>
    <property type="evidence" value="ECO:0007669"/>
    <property type="project" value="TreeGrafter"/>
</dbReference>
<dbReference type="GO" id="GO:0009228">
    <property type="term" value="P:thiamine biosynthetic process"/>
    <property type="evidence" value="ECO:0007669"/>
    <property type="project" value="UniProtKB-KW"/>
</dbReference>
<dbReference type="PROSITE" id="PS51462">
    <property type="entry name" value="NUDIX"/>
    <property type="match status" value="1"/>
</dbReference>
<dbReference type="GO" id="GO:0035539">
    <property type="term" value="F:8-oxo-7,8-dihydrodeoxyguanosine triphosphate pyrophosphatase activity"/>
    <property type="evidence" value="ECO:0007669"/>
    <property type="project" value="UniProtKB-EC"/>
</dbReference>
<dbReference type="GO" id="GO:0046872">
    <property type="term" value="F:metal ion binding"/>
    <property type="evidence" value="ECO:0007669"/>
    <property type="project" value="UniProtKB-KW"/>
</dbReference>
<organism evidence="18 19">
    <name type="scientific">Marinobacter adhaerens</name>
    <dbReference type="NCBI Taxonomy" id="1033846"/>
    <lineage>
        <taxon>Bacteria</taxon>
        <taxon>Pseudomonadati</taxon>
        <taxon>Pseudomonadota</taxon>
        <taxon>Gammaproteobacteria</taxon>
        <taxon>Pseudomonadales</taxon>
        <taxon>Marinobacteraceae</taxon>
        <taxon>Marinobacter</taxon>
    </lineage>
</organism>
<evidence type="ECO:0000259" key="17">
    <source>
        <dbReference type="PROSITE" id="PS51462"/>
    </source>
</evidence>
<evidence type="ECO:0000256" key="7">
    <source>
        <dbReference type="ARBA" id="ARBA00022801"/>
    </source>
</evidence>
<evidence type="ECO:0000313" key="19">
    <source>
        <dbReference type="Proteomes" id="UP000263489"/>
    </source>
</evidence>
<keyword evidence="7 18" id="KW-0378">Hydrolase</keyword>
<evidence type="ECO:0000256" key="2">
    <source>
        <dbReference type="ARBA" id="ARBA00005582"/>
    </source>
</evidence>
<dbReference type="SUPFAM" id="SSF55811">
    <property type="entry name" value="Nudix"/>
    <property type="match status" value="1"/>
</dbReference>
<evidence type="ECO:0000256" key="1">
    <source>
        <dbReference type="ARBA" id="ARBA00001946"/>
    </source>
</evidence>
<dbReference type="Gene3D" id="3.90.79.10">
    <property type="entry name" value="Nucleoside Triphosphate Pyrophosphohydrolase"/>
    <property type="match status" value="1"/>
</dbReference>
<dbReference type="CDD" id="cd03425">
    <property type="entry name" value="NUDIX_MutT_NudA_like"/>
    <property type="match status" value="1"/>
</dbReference>
<evidence type="ECO:0000256" key="6">
    <source>
        <dbReference type="ARBA" id="ARBA00022763"/>
    </source>
</evidence>
<evidence type="ECO:0000256" key="15">
    <source>
        <dbReference type="ARBA" id="ARBA00041979"/>
    </source>
</evidence>
<feature type="domain" description="Nudix hydrolase" evidence="17">
    <location>
        <begin position="8"/>
        <end position="138"/>
    </location>
</feature>
<evidence type="ECO:0000256" key="12">
    <source>
        <dbReference type="ARBA" id="ARBA00038905"/>
    </source>
</evidence>
<comment type="caution">
    <text evidence="18">The sequence shown here is derived from an EMBL/GenBank/DDBJ whole genome shotgun (WGS) entry which is preliminary data.</text>
</comment>
<dbReference type="CDD" id="cd00564">
    <property type="entry name" value="TMP_TenI"/>
    <property type="match status" value="1"/>
</dbReference>
<gene>
    <name evidence="18" type="ORF">DC045_01050</name>
</gene>
<dbReference type="InterPro" id="IPR000086">
    <property type="entry name" value="NUDIX_hydrolase_dom"/>
</dbReference>
<dbReference type="InterPro" id="IPR020084">
    <property type="entry name" value="NUDIX_hydrolase_CS"/>
</dbReference>
<keyword evidence="4" id="KW-0235">DNA replication</keyword>
<evidence type="ECO:0000256" key="11">
    <source>
        <dbReference type="ARBA" id="ARBA00036904"/>
    </source>
</evidence>
<proteinExistence type="inferred from homology"/>
<keyword evidence="9" id="KW-0234">DNA repair</keyword>
<evidence type="ECO:0000256" key="9">
    <source>
        <dbReference type="ARBA" id="ARBA00023204"/>
    </source>
</evidence>
<comment type="cofactor">
    <cofactor evidence="1">
        <name>Mg(2+)</name>
        <dbReference type="ChEBI" id="CHEBI:18420"/>
    </cofactor>
</comment>
<evidence type="ECO:0000256" key="13">
    <source>
        <dbReference type="ARBA" id="ARBA00040794"/>
    </source>
</evidence>
<protein>
    <recommendedName>
        <fullName evidence="13">8-oxo-dGTP diphosphatase</fullName>
        <ecNumber evidence="12">3.6.1.55</ecNumber>
    </recommendedName>
    <alternativeName>
        <fullName evidence="16">7,8-dihydro-8-oxoguanine-triphosphatase</fullName>
    </alternativeName>
    <alternativeName>
        <fullName evidence="15">Mutator protein MutT</fullName>
    </alternativeName>
    <alternativeName>
        <fullName evidence="14">dGTP pyrophosphohydrolase</fullName>
    </alternativeName>
</protein>
<dbReference type="PANTHER" id="PTHR47707:SF1">
    <property type="entry name" value="NUDIX HYDROLASE FAMILY PROTEIN"/>
    <property type="match status" value="1"/>
</dbReference>
<evidence type="ECO:0000256" key="8">
    <source>
        <dbReference type="ARBA" id="ARBA00022842"/>
    </source>
</evidence>
<dbReference type="Pfam" id="PF14815">
    <property type="entry name" value="NUDIX_4"/>
    <property type="match status" value="1"/>
</dbReference>
<evidence type="ECO:0000256" key="5">
    <source>
        <dbReference type="ARBA" id="ARBA00022723"/>
    </source>
</evidence>
<dbReference type="InterPro" id="IPR036206">
    <property type="entry name" value="ThiamineP_synth_sf"/>
</dbReference>
<dbReference type="InterPro" id="IPR029119">
    <property type="entry name" value="MutY_C"/>
</dbReference>
<dbReference type="Proteomes" id="UP000263489">
    <property type="component" value="Unassembled WGS sequence"/>
</dbReference>
<dbReference type="EMBL" id="DNNA01000021">
    <property type="protein sequence ID" value="HBC32922.1"/>
    <property type="molecule type" value="Genomic_DNA"/>
</dbReference>
<dbReference type="InterPro" id="IPR015797">
    <property type="entry name" value="NUDIX_hydrolase-like_dom_sf"/>
</dbReference>
<evidence type="ECO:0000256" key="10">
    <source>
        <dbReference type="ARBA" id="ARBA00035861"/>
    </source>
</evidence>
<reference evidence="18 19" key="1">
    <citation type="journal article" date="2018" name="Nat. Biotechnol.">
        <title>A standardized bacterial taxonomy based on genome phylogeny substantially revises the tree of life.</title>
        <authorList>
            <person name="Parks D.H."/>
            <person name="Chuvochina M."/>
            <person name="Waite D.W."/>
            <person name="Rinke C."/>
            <person name="Skarshewski A."/>
            <person name="Chaumeil P.A."/>
            <person name="Hugenholtz P."/>
        </authorList>
    </citation>
    <scope>NUCLEOTIDE SEQUENCE [LARGE SCALE GENOMIC DNA]</scope>
    <source>
        <strain evidence="18">UBA9380</strain>
    </source>
</reference>
<dbReference type="EC" id="3.6.1.55" evidence="12"/>
<dbReference type="SUPFAM" id="SSF51391">
    <property type="entry name" value="Thiamin phosphate synthase"/>
    <property type="match status" value="1"/>
</dbReference>
<dbReference type="GO" id="GO:0006281">
    <property type="term" value="P:DNA repair"/>
    <property type="evidence" value="ECO:0007669"/>
    <property type="project" value="UniProtKB-KW"/>
</dbReference>
<dbReference type="Gene3D" id="3.20.20.70">
    <property type="entry name" value="Aldolase class I"/>
    <property type="match status" value="1"/>
</dbReference>
<dbReference type="Pfam" id="PF02581">
    <property type="entry name" value="TMP-TENI"/>
    <property type="match status" value="1"/>
</dbReference>
<keyword evidence="5" id="KW-0479">Metal-binding</keyword>
<evidence type="ECO:0000256" key="16">
    <source>
        <dbReference type="ARBA" id="ARBA00042798"/>
    </source>
</evidence>
<dbReference type="InterPro" id="IPR020476">
    <property type="entry name" value="Nudix_hydrolase"/>
</dbReference>